<reference evidence="2 3" key="1">
    <citation type="submission" date="2023-02" db="EMBL/GenBank/DDBJ databases">
        <title>LHISI_Scaffold_Assembly.</title>
        <authorList>
            <person name="Stuart O.P."/>
            <person name="Cleave R."/>
            <person name="Magrath M.J.L."/>
            <person name="Mikheyev A.S."/>
        </authorList>
    </citation>
    <scope>NUCLEOTIDE SEQUENCE [LARGE SCALE GENOMIC DNA]</scope>
    <source>
        <strain evidence="2">Daus_M_001</strain>
        <tissue evidence="2">Leg muscle</tissue>
    </source>
</reference>
<evidence type="ECO:0000313" key="2">
    <source>
        <dbReference type="EMBL" id="KAJ8890622.1"/>
    </source>
</evidence>
<name>A0ABQ9I1Z5_9NEOP</name>
<evidence type="ECO:0000313" key="3">
    <source>
        <dbReference type="Proteomes" id="UP001159363"/>
    </source>
</evidence>
<proteinExistence type="predicted"/>
<feature type="compositionally biased region" description="Polar residues" evidence="1">
    <location>
        <begin position="173"/>
        <end position="183"/>
    </location>
</feature>
<dbReference type="Proteomes" id="UP001159363">
    <property type="component" value="Chromosome 3"/>
</dbReference>
<feature type="region of interest" description="Disordered" evidence="1">
    <location>
        <begin position="173"/>
        <end position="211"/>
    </location>
</feature>
<keyword evidence="3" id="KW-1185">Reference proteome</keyword>
<feature type="region of interest" description="Disordered" evidence="1">
    <location>
        <begin position="244"/>
        <end position="299"/>
    </location>
</feature>
<protein>
    <submittedName>
        <fullName evidence="2">Uncharacterized protein</fullName>
    </submittedName>
</protein>
<dbReference type="EMBL" id="JARBHB010000003">
    <property type="protein sequence ID" value="KAJ8890622.1"/>
    <property type="molecule type" value="Genomic_DNA"/>
</dbReference>
<comment type="caution">
    <text evidence="2">The sequence shown here is derived from an EMBL/GenBank/DDBJ whole genome shotgun (WGS) entry which is preliminary data.</text>
</comment>
<sequence>MNKLADNLSHVETEVGNLRNTVDGVTVYIGGLSLRGEPSVEQPRPSVATDVLQTLPNNNAERQSHSCTASNPAGTYMHHPSKLWVEQVPRFEGRYGENPISFLKGFEEYASVFGLPDADLMHCLPLSFRNNANYWWEMNEFTVHAYNMGRHPEDLSTFREDLLAYEQIDRLQRIQNNSDQGRQSPPDRRLQYPDHAATASRPPPRCSNNLHVRDVRTAPYSQGDQGGWRDNFCKTRGQGYRNNWWNGRGNKWSGRRRHDSDSNSEPSGGIGTDERDNKRKKTDHEEQRPHRGNPNSSHYVVINSAQSYKAFQGRNGLITNFIRHARDASEPIADLQGNTWQVPYCQVWSNRLLSGATANEHTSEARVYIGLWSLAYRLSSGCSKPRFIRIGPATENPFCGITGRVVLEPVLRAAVGEPGLTLGSSSRSLAIQSVGGEHAPPSPLDVQEARVLQRGKESRVGLGGGVEIELCFCSLITPPPWRAHMSTRGKTLVVPRQTDLARPFDDPSCRRGDGGVFFATPPVFRDPASTLGLCWTACLITPSNIEPGHERDCSYTLQKAIAEPPPPPSSKRGRILNKHPILANVTLERCLLSSGQRTKKKWKWVCPPVVNHLLESASGNMNKVNTFQLDYNSSGAEPPIVIYHCTVMLEKSIVVWVELVNSWHNISLQHDAVTVTCRRSVEVKSPHKSFGRYTAPNCLSKTINCLLYHNMGISIGSAHTVVAVHSSIQFIGYFMGPNNHVSKMFFVVAHVHNSLTKFDMPTWVVFIHSVNIKFCSPWALGINHVLAFPITLNPLMVLERKSCRLRLVLYNNIAIARSLRMEMTTAKRLHVLAHTQRCPYNSEGFLGDLPFTPPLHSGAAPYSPRFTLIDSQDLDVKSHPLHSLLPSPLSLHTGASTVGSLAVTPHLGSYGIRKVFPCKFSIGSEACRAGLINCDPIAKNKIEVKLVYTEVDFVIGTQFITTCLGRLLANTRLAGKQVAIPILPDLKGLSSLACCQLNPRNTRGSTNDWRDTWKLLRDYETRKCIIPKPIPYSPHTKANRFQTPAGSLPDFRKWESCRTMPLVGGFSRVFPVSPASSFRHCSMLTSISLIGS</sequence>
<gene>
    <name evidence="2" type="ORF">PR048_010131</name>
</gene>
<organism evidence="2 3">
    <name type="scientific">Dryococelus australis</name>
    <dbReference type="NCBI Taxonomy" id="614101"/>
    <lineage>
        <taxon>Eukaryota</taxon>
        <taxon>Metazoa</taxon>
        <taxon>Ecdysozoa</taxon>
        <taxon>Arthropoda</taxon>
        <taxon>Hexapoda</taxon>
        <taxon>Insecta</taxon>
        <taxon>Pterygota</taxon>
        <taxon>Neoptera</taxon>
        <taxon>Polyneoptera</taxon>
        <taxon>Phasmatodea</taxon>
        <taxon>Verophasmatodea</taxon>
        <taxon>Anareolatae</taxon>
        <taxon>Phasmatidae</taxon>
        <taxon>Eurycanthinae</taxon>
        <taxon>Dryococelus</taxon>
    </lineage>
</organism>
<accession>A0ABQ9I1Z5</accession>
<evidence type="ECO:0000256" key="1">
    <source>
        <dbReference type="SAM" id="MobiDB-lite"/>
    </source>
</evidence>
<feature type="compositionally biased region" description="Basic and acidic residues" evidence="1">
    <location>
        <begin position="272"/>
        <end position="289"/>
    </location>
</feature>